<organism evidence="1 2">
    <name type="scientific">Piloderma croceum (strain F 1598)</name>
    <dbReference type="NCBI Taxonomy" id="765440"/>
    <lineage>
        <taxon>Eukaryota</taxon>
        <taxon>Fungi</taxon>
        <taxon>Dikarya</taxon>
        <taxon>Basidiomycota</taxon>
        <taxon>Agaricomycotina</taxon>
        <taxon>Agaricomycetes</taxon>
        <taxon>Agaricomycetidae</taxon>
        <taxon>Atheliales</taxon>
        <taxon>Atheliaceae</taxon>
        <taxon>Piloderma</taxon>
    </lineage>
</organism>
<accession>A0A0C3B5F8</accession>
<evidence type="ECO:0000313" key="1">
    <source>
        <dbReference type="EMBL" id="KIM72512.1"/>
    </source>
</evidence>
<gene>
    <name evidence="1" type="ORF">PILCRDRAFT_16064</name>
</gene>
<dbReference type="HOGENOM" id="CLU_2400489_0_0_1"/>
<dbReference type="InParanoid" id="A0A0C3B5F8"/>
<protein>
    <submittedName>
        <fullName evidence="1">Uncharacterized protein</fullName>
    </submittedName>
</protein>
<keyword evidence="2" id="KW-1185">Reference proteome</keyword>
<proteinExistence type="predicted"/>
<sequence>MKDVDSIFCAFQPRSAEDDSEDDAMDSFAPHFYANYHCEMVLVAHTEYGPSDTESTKGATKGIVAIRLKALLSGMFNILGHCATSNLELQCSG</sequence>
<name>A0A0C3B5F8_PILCF</name>
<reference evidence="2" key="2">
    <citation type="submission" date="2015-01" db="EMBL/GenBank/DDBJ databases">
        <title>Evolutionary Origins and Diversification of the Mycorrhizal Mutualists.</title>
        <authorList>
            <consortium name="DOE Joint Genome Institute"/>
            <consortium name="Mycorrhizal Genomics Consortium"/>
            <person name="Kohler A."/>
            <person name="Kuo A."/>
            <person name="Nagy L.G."/>
            <person name="Floudas D."/>
            <person name="Copeland A."/>
            <person name="Barry K.W."/>
            <person name="Cichocki N."/>
            <person name="Veneault-Fourrey C."/>
            <person name="LaButti K."/>
            <person name="Lindquist E.A."/>
            <person name="Lipzen A."/>
            <person name="Lundell T."/>
            <person name="Morin E."/>
            <person name="Murat C."/>
            <person name="Riley R."/>
            <person name="Ohm R."/>
            <person name="Sun H."/>
            <person name="Tunlid A."/>
            <person name="Henrissat B."/>
            <person name="Grigoriev I.V."/>
            <person name="Hibbett D.S."/>
            <person name="Martin F."/>
        </authorList>
    </citation>
    <scope>NUCLEOTIDE SEQUENCE [LARGE SCALE GENOMIC DNA]</scope>
    <source>
        <strain evidence="2">F 1598</strain>
    </source>
</reference>
<dbReference type="AlphaFoldDB" id="A0A0C3B5F8"/>
<reference evidence="1 2" key="1">
    <citation type="submission" date="2014-04" db="EMBL/GenBank/DDBJ databases">
        <authorList>
            <consortium name="DOE Joint Genome Institute"/>
            <person name="Kuo A."/>
            <person name="Tarkka M."/>
            <person name="Buscot F."/>
            <person name="Kohler A."/>
            <person name="Nagy L.G."/>
            <person name="Floudas D."/>
            <person name="Copeland A."/>
            <person name="Barry K.W."/>
            <person name="Cichocki N."/>
            <person name="Veneault-Fourrey C."/>
            <person name="LaButti K."/>
            <person name="Lindquist E.A."/>
            <person name="Lipzen A."/>
            <person name="Lundell T."/>
            <person name="Morin E."/>
            <person name="Murat C."/>
            <person name="Sun H."/>
            <person name="Tunlid A."/>
            <person name="Henrissat B."/>
            <person name="Grigoriev I.V."/>
            <person name="Hibbett D.S."/>
            <person name="Martin F."/>
            <person name="Nordberg H.P."/>
            <person name="Cantor M.N."/>
            <person name="Hua S.X."/>
        </authorList>
    </citation>
    <scope>NUCLEOTIDE SEQUENCE [LARGE SCALE GENOMIC DNA]</scope>
    <source>
        <strain evidence="1 2">F 1598</strain>
    </source>
</reference>
<evidence type="ECO:0000313" key="2">
    <source>
        <dbReference type="Proteomes" id="UP000054166"/>
    </source>
</evidence>
<dbReference type="EMBL" id="KN833126">
    <property type="protein sequence ID" value="KIM72512.1"/>
    <property type="molecule type" value="Genomic_DNA"/>
</dbReference>
<dbReference type="Proteomes" id="UP000054166">
    <property type="component" value="Unassembled WGS sequence"/>
</dbReference>